<organism evidence="1 2">
    <name type="scientific">Phreatobacter stygius</name>
    <dbReference type="NCBI Taxonomy" id="1940610"/>
    <lineage>
        <taxon>Bacteria</taxon>
        <taxon>Pseudomonadati</taxon>
        <taxon>Pseudomonadota</taxon>
        <taxon>Alphaproteobacteria</taxon>
        <taxon>Hyphomicrobiales</taxon>
        <taxon>Phreatobacteraceae</taxon>
        <taxon>Phreatobacter</taxon>
    </lineage>
</organism>
<evidence type="ECO:0000313" key="2">
    <source>
        <dbReference type="Proteomes" id="UP000298781"/>
    </source>
</evidence>
<sequence length="70" mass="7303">MAKKPSPDTPAESLPAATKDVFFDITVARVTPKVAGVVFRPGKTYTVKQRVKEAIGDDIASAYPVAAAAA</sequence>
<dbReference type="AlphaFoldDB" id="A0A4D7AYZ3"/>
<accession>A0A4D7AYZ3</accession>
<name>A0A4D7AYZ3_9HYPH</name>
<protein>
    <submittedName>
        <fullName evidence="1">Uncharacterized protein</fullName>
    </submittedName>
</protein>
<keyword evidence="2" id="KW-1185">Reference proteome</keyword>
<dbReference type="EMBL" id="CP039690">
    <property type="protein sequence ID" value="QCI65531.1"/>
    <property type="molecule type" value="Genomic_DNA"/>
</dbReference>
<gene>
    <name evidence="1" type="ORF">E8M01_15745</name>
</gene>
<evidence type="ECO:0000313" key="1">
    <source>
        <dbReference type="EMBL" id="QCI65531.1"/>
    </source>
</evidence>
<dbReference type="Proteomes" id="UP000298781">
    <property type="component" value="Chromosome"/>
</dbReference>
<dbReference type="RefSeq" id="WP_136960977.1">
    <property type="nucleotide sequence ID" value="NZ_CP039690.1"/>
</dbReference>
<reference evidence="1 2" key="1">
    <citation type="submission" date="2019-04" db="EMBL/GenBank/DDBJ databases">
        <title>Phreatobacter aquaticus sp. nov.</title>
        <authorList>
            <person name="Choi A."/>
        </authorList>
    </citation>
    <scope>NUCLEOTIDE SEQUENCE [LARGE SCALE GENOMIC DNA]</scope>
    <source>
        <strain evidence="1 2">KCTC 52518</strain>
    </source>
</reference>
<dbReference type="KEGG" id="pstg:E8M01_15745"/>
<proteinExistence type="predicted"/>